<gene>
    <name evidence="8" type="ORF">METZ01_LOCUS244680</name>
</gene>
<reference evidence="8" key="1">
    <citation type="submission" date="2018-05" db="EMBL/GenBank/DDBJ databases">
        <authorList>
            <person name="Lanie J.A."/>
            <person name="Ng W.-L."/>
            <person name="Kazmierczak K.M."/>
            <person name="Andrzejewski T.M."/>
            <person name="Davidsen T.M."/>
            <person name="Wayne K.J."/>
            <person name="Tettelin H."/>
            <person name="Glass J.I."/>
            <person name="Rusch D."/>
            <person name="Podicherti R."/>
            <person name="Tsui H.-C.T."/>
            <person name="Winkler M.E."/>
        </authorList>
    </citation>
    <scope>NUCLEOTIDE SEQUENCE</scope>
</reference>
<dbReference type="PANTHER" id="PTHR21022">
    <property type="entry name" value="PREPHENATE DEHYDRATASE P PROTEIN"/>
    <property type="match status" value="1"/>
</dbReference>
<feature type="domain" description="ACT" evidence="7">
    <location>
        <begin position="145"/>
        <end position="222"/>
    </location>
</feature>
<dbReference type="GO" id="GO:0004664">
    <property type="term" value="F:prephenate dehydratase activity"/>
    <property type="evidence" value="ECO:0007669"/>
    <property type="project" value="InterPro"/>
</dbReference>
<organism evidence="8">
    <name type="scientific">marine metagenome</name>
    <dbReference type="NCBI Taxonomy" id="408172"/>
    <lineage>
        <taxon>unclassified sequences</taxon>
        <taxon>metagenomes</taxon>
        <taxon>ecological metagenomes</taxon>
    </lineage>
</organism>
<dbReference type="CDD" id="cd04905">
    <property type="entry name" value="ACT_CM-PDT"/>
    <property type="match status" value="1"/>
</dbReference>
<keyword evidence="3" id="KW-0584">Phenylalanine biosynthesis</keyword>
<dbReference type="Gene3D" id="3.30.70.260">
    <property type="match status" value="1"/>
</dbReference>
<dbReference type="PANTHER" id="PTHR21022:SF19">
    <property type="entry name" value="PREPHENATE DEHYDRATASE-RELATED"/>
    <property type="match status" value="1"/>
</dbReference>
<dbReference type="PROSITE" id="PS51671">
    <property type="entry name" value="ACT"/>
    <property type="match status" value="1"/>
</dbReference>
<keyword evidence="4" id="KW-0456">Lyase</keyword>
<sequence>MIPVENSVAGRVADIHYLLGDYDLKIYAEHFQKVEHQLLVKSGVNLNEITHVRSHTMAIGQCQAVIKELGLQTIVMADTAGSAKYISEQEGSKDGAIASKLAAKTYGLEIARENVQDMKHNTTRFLIMSKNLQQKKEDNISYLTSCVFEVRSVPSALYKALGGFATHGVNLTKLESFIVEGDFNKAQFYIDIDGHIEDKSVKGALEELDFYTDKLIVLGVYPMHGYRNQ</sequence>
<dbReference type="SUPFAM" id="SSF53850">
    <property type="entry name" value="Periplasmic binding protein-like II"/>
    <property type="match status" value="1"/>
</dbReference>
<dbReference type="GO" id="GO:0005737">
    <property type="term" value="C:cytoplasm"/>
    <property type="evidence" value="ECO:0007669"/>
    <property type="project" value="TreeGrafter"/>
</dbReference>
<feature type="domain" description="Prephenate dehydratase" evidence="6">
    <location>
        <begin position="1"/>
        <end position="130"/>
    </location>
</feature>
<evidence type="ECO:0000256" key="1">
    <source>
        <dbReference type="ARBA" id="ARBA00022605"/>
    </source>
</evidence>
<evidence type="ECO:0008006" key="9">
    <source>
        <dbReference type="Google" id="ProtNLM"/>
    </source>
</evidence>
<comment type="pathway">
    <text evidence="5">Amino-acid biosynthesis.</text>
</comment>
<evidence type="ECO:0000313" key="8">
    <source>
        <dbReference type="EMBL" id="SVB91826.1"/>
    </source>
</evidence>
<evidence type="ECO:0000259" key="7">
    <source>
        <dbReference type="PROSITE" id="PS51671"/>
    </source>
</evidence>
<dbReference type="InterPro" id="IPR002912">
    <property type="entry name" value="ACT_dom"/>
</dbReference>
<dbReference type="AlphaFoldDB" id="A0A382HWV8"/>
<dbReference type="CDD" id="cd13631">
    <property type="entry name" value="PBP2_Ct-PDT_like"/>
    <property type="match status" value="1"/>
</dbReference>
<evidence type="ECO:0000259" key="6">
    <source>
        <dbReference type="PROSITE" id="PS51171"/>
    </source>
</evidence>
<dbReference type="EMBL" id="UINC01063807">
    <property type="protein sequence ID" value="SVB91826.1"/>
    <property type="molecule type" value="Genomic_DNA"/>
</dbReference>
<dbReference type="InterPro" id="IPR045865">
    <property type="entry name" value="ACT-like_dom_sf"/>
</dbReference>
<dbReference type="InterPro" id="IPR001086">
    <property type="entry name" value="Preph_deHydtase"/>
</dbReference>
<evidence type="ECO:0000256" key="5">
    <source>
        <dbReference type="ARBA" id="ARBA00029440"/>
    </source>
</evidence>
<dbReference type="PROSITE" id="PS51171">
    <property type="entry name" value="PREPHENATE_DEHYDR_3"/>
    <property type="match status" value="1"/>
</dbReference>
<evidence type="ECO:0000256" key="4">
    <source>
        <dbReference type="ARBA" id="ARBA00023239"/>
    </source>
</evidence>
<dbReference type="Gene3D" id="3.40.190.10">
    <property type="entry name" value="Periplasmic binding protein-like II"/>
    <property type="match status" value="2"/>
</dbReference>
<dbReference type="GO" id="GO:0009094">
    <property type="term" value="P:L-phenylalanine biosynthetic process"/>
    <property type="evidence" value="ECO:0007669"/>
    <property type="project" value="UniProtKB-KW"/>
</dbReference>
<name>A0A382HWV8_9ZZZZ</name>
<keyword evidence="2" id="KW-0057">Aromatic amino acid biosynthesis</keyword>
<dbReference type="Pfam" id="PF00800">
    <property type="entry name" value="PDT"/>
    <property type="match status" value="1"/>
</dbReference>
<protein>
    <recommendedName>
        <fullName evidence="9">Prephenate dehydratase</fullName>
    </recommendedName>
</protein>
<evidence type="ECO:0000256" key="3">
    <source>
        <dbReference type="ARBA" id="ARBA00023222"/>
    </source>
</evidence>
<accession>A0A382HWV8</accession>
<keyword evidence="1" id="KW-0028">Amino-acid biosynthesis</keyword>
<evidence type="ECO:0000256" key="2">
    <source>
        <dbReference type="ARBA" id="ARBA00023141"/>
    </source>
</evidence>
<proteinExistence type="predicted"/>
<dbReference type="SUPFAM" id="SSF55021">
    <property type="entry name" value="ACT-like"/>
    <property type="match status" value="1"/>
</dbReference>